<dbReference type="GO" id="GO:0032259">
    <property type="term" value="P:methylation"/>
    <property type="evidence" value="ECO:0007669"/>
    <property type="project" value="UniProtKB-KW"/>
</dbReference>
<dbReference type="Pfam" id="PF08242">
    <property type="entry name" value="Methyltransf_12"/>
    <property type="match status" value="1"/>
</dbReference>
<dbReference type="PANTHER" id="PTHR43861:SF1">
    <property type="entry name" value="TRANS-ACONITATE 2-METHYLTRANSFERASE"/>
    <property type="match status" value="1"/>
</dbReference>
<dbReference type="InterPro" id="IPR029063">
    <property type="entry name" value="SAM-dependent_MTases_sf"/>
</dbReference>
<dbReference type="SUPFAM" id="SSF53335">
    <property type="entry name" value="S-adenosyl-L-methionine-dependent methyltransferases"/>
    <property type="match status" value="1"/>
</dbReference>
<dbReference type="InterPro" id="IPR013217">
    <property type="entry name" value="Methyltransf_12"/>
</dbReference>
<dbReference type="GeneID" id="77171084"/>
<feature type="domain" description="Methyltransferase type 12" evidence="1">
    <location>
        <begin position="44"/>
        <end position="141"/>
    </location>
</feature>
<evidence type="ECO:0000313" key="3">
    <source>
        <dbReference type="Proteomes" id="UP001185779"/>
    </source>
</evidence>
<name>A0ABU4DJF1_9ACTN</name>
<reference evidence="2 3" key="1">
    <citation type="submission" date="2023-10" db="EMBL/GenBank/DDBJ databases">
        <title>Development of a sustainable strategy for remediation of hydrocarbon-contaminated territories based on the waste exchange concept.</title>
        <authorList>
            <person name="Krivoruchko A."/>
        </authorList>
    </citation>
    <scope>NUCLEOTIDE SEQUENCE [LARGE SCALE GENOMIC DNA]</scope>
    <source>
        <strain evidence="2 3">IEGM 1266</strain>
    </source>
</reference>
<accession>A0ABU4DJF1</accession>
<dbReference type="PANTHER" id="PTHR43861">
    <property type="entry name" value="TRANS-ACONITATE 2-METHYLTRANSFERASE-RELATED"/>
    <property type="match status" value="1"/>
</dbReference>
<gene>
    <name evidence="2" type="ORF">R3P94_21725</name>
</gene>
<keyword evidence="2" id="KW-0808">Transferase</keyword>
<keyword evidence="3" id="KW-1185">Reference proteome</keyword>
<comment type="caution">
    <text evidence="2">The sequence shown here is derived from an EMBL/GenBank/DDBJ whole genome shotgun (WGS) entry which is preliminary data.</text>
</comment>
<organism evidence="2 3">
    <name type="scientific">Gordonia amicalis</name>
    <dbReference type="NCBI Taxonomy" id="89053"/>
    <lineage>
        <taxon>Bacteria</taxon>
        <taxon>Bacillati</taxon>
        <taxon>Actinomycetota</taxon>
        <taxon>Actinomycetes</taxon>
        <taxon>Mycobacteriales</taxon>
        <taxon>Gordoniaceae</taxon>
        <taxon>Gordonia</taxon>
    </lineage>
</organism>
<keyword evidence="2" id="KW-0489">Methyltransferase</keyword>
<dbReference type="CDD" id="cd02440">
    <property type="entry name" value="AdoMet_MTases"/>
    <property type="match status" value="1"/>
</dbReference>
<evidence type="ECO:0000313" key="2">
    <source>
        <dbReference type="EMBL" id="MDV6309890.1"/>
    </source>
</evidence>
<dbReference type="Proteomes" id="UP001185779">
    <property type="component" value="Unassembled WGS sequence"/>
</dbReference>
<dbReference type="EMBL" id="JAWLKI010000037">
    <property type="protein sequence ID" value="MDV6309890.1"/>
    <property type="molecule type" value="Genomic_DNA"/>
</dbReference>
<dbReference type="RefSeq" id="WP_006438722.1">
    <property type="nucleotide sequence ID" value="NZ_CP091855.1"/>
</dbReference>
<dbReference type="Gene3D" id="3.40.50.150">
    <property type="entry name" value="Vaccinia Virus protein VP39"/>
    <property type="match status" value="1"/>
</dbReference>
<sequence>MTHSHEHAHLASALDLDAELVGGYLDDAAAAITRSLGRTPQRIVDLGAGTGTGTEALARDFAGAEVVAVDSSPEMIARVDERARAGGFESRTTTLVADLDDGLPPLDSPDVIWAAMSLHHVADPAALLRQAAAALAPDGVVAIVEMAGLPRFAPDADTALGTLEARCHAAASGAGWEAIVDWTDTLGAAGYDVLHRDTIHVARTGPSESVARYAVHWFSQFRHRLADDLSGSDLASLDCLIAPADPASLHKRADLTLRAGRLLWVARPAA</sequence>
<proteinExistence type="predicted"/>
<dbReference type="GO" id="GO:0008168">
    <property type="term" value="F:methyltransferase activity"/>
    <property type="evidence" value="ECO:0007669"/>
    <property type="project" value="UniProtKB-KW"/>
</dbReference>
<protein>
    <submittedName>
        <fullName evidence="2">Class I SAM-dependent methyltransferase</fullName>
        <ecNumber evidence="2">2.1.1.-</ecNumber>
    </submittedName>
</protein>
<evidence type="ECO:0000259" key="1">
    <source>
        <dbReference type="Pfam" id="PF08242"/>
    </source>
</evidence>
<dbReference type="EC" id="2.1.1.-" evidence="2"/>